<proteinExistence type="inferred from homology"/>
<dbReference type="Proteomes" id="UP000054359">
    <property type="component" value="Unassembled WGS sequence"/>
</dbReference>
<evidence type="ECO:0000256" key="2">
    <source>
        <dbReference type="ARBA" id="ARBA00022603"/>
    </source>
</evidence>
<dbReference type="InterPro" id="IPR026170">
    <property type="entry name" value="FAM173A/B"/>
</dbReference>
<dbReference type="GO" id="GO:1905706">
    <property type="term" value="P:regulation of mitochondrial ATP synthesis coupled proton transport"/>
    <property type="evidence" value="ECO:0007669"/>
    <property type="project" value="TreeGrafter"/>
</dbReference>
<accession>A0A087UM36</accession>
<dbReference type="GO" id="GO:0005739">
    <property type="term" value="C:mitochondrion"/>
    <property type="evidence" value="ECO:0007669"/>
    <property type="project" value="TreeGrafter"/>
</dbReference>
<dbReference type="Gene3D" id="3.40.50.150">
    <property type="entry name" value="Vaccinia Virus protein VP39"/>
    <property type="match status" value="1"/>
</dbReference>
<keyword evidence="2" id="KW-0489">Methyltransferase</keyword>
<keyword evidence="3" id="KW-0808">Transferase</keyword>
<reference evidence="6 7" key="1">
    <citation type="submission" date="2013-11" db="EMBL/GenBank/DDBJ databases">
        <title>Genome sequencing of Stegodyphus mimosarum.</title>
        <authorList>
            <person name="Bechsgaard J."/>
        </authorList>
    </citation>
    <scope>NUCLEOTIDE SEQUENCE [LARGE SCALE GENOMIC DNA]</scope>
</reference>
<gene>
    <name evidence="6" type="ORF">X975_14662</name>
</gene>
<evidence type="ECO:0000313" key="7">
    <source>
        <dbReference type="Proteomes" id="UP000054359"/>
    </source>
</evidence>
<dbReference type="OrthoDB" id="66144at2759"/>
<dbReference type="OMA" id="NPWLVAY"/>
<evidence type="ECO:0000256" key="5">
    <source>
        <dbReference type="SAM" id="Phobius"/>
    </source>
</evidence>
<dbReference type="STRING" id="407821.A0A087UM36"/>
<dbReference type="GO" id="GO:0016279">
    <property type="term" value="F:protein-lysine N-methyltransferase activity"/>
    <property type="evidence" value="ECO:0007669"/>
    <property type="project" value="InterPro"/>
</dbReference>
<keyword evidence="5" id="KW-0472">Membrane</keyword>
<feature type="transmembrane region" description="Helical" evidence="5">
    <location>
        <begin position="12"/>
        <end position="34"/>
    </location>
</feature>
<name>A0A087UM36_STEMI</name>
<dbReference type="AlphaFoldDB" id="A0A087UM36"/>
<comment type="similarity">
    <text evidence="1">Belongs to the ANT/ATPSC lysine N-methyltransferase family.</text>
</comment>
<feature type="non-terminal residue" evidence="6">
    <location>
        <position position="187"/>
    </location>
</feature>
<keyword evidence="5" id="KW-0812">Transmembrane</keyword>
<organism evidence="6 7">
    <name type="scientific">Stegodyphus mimosarum</name>
    <name type="common">African social velvet spider</name>
    <dbReference type="NCBI Taxonomy" id="407821"/>
    <lineage>
        <taxon>Eukaryota</taxon>
        <taxon>Metazoa</taxon>
        <taxon>Ecdysozoa</taxon>
        <taxon>Arthropoda</taxon>
        <taxon>Chelicerata</taxon>
        <taxon>Arachnida</taxon>
        <taxon>Araneae</taxon>
        <taxon>Araneomorphae</taxon>
        <taxon>Entelegynae</taxon>
        <taxon>Eresoidea</taxon>
        <taxon>Eresidae</taxon>
        <taxon>Stegodyphus</taxon>
    </lineage>
</organism>
<evidence type="ECO:0000256" key="3">
    <source>
        <dbReference type="ARBA" id="ARBA00022679"/>
    </source>
</evidence>
<keyword evidence="4" id="KW-0949">S-adenosyl-L-methionine</keyword>
<protein>
    <submittedName>
        <fullName evidence="6">Protein FAM173B</fullName>
    </submittedName>
</protein>
<dbReference type="PANTHER" id="PTHR13610:SF9">
    <property type="entry name" value="FI06469P"/>
    <property type="match status" value="1"/>
</dbReference>
<dbReference type="PANTHER" id="PTHR13610">
    <property type="entry name" value="METHYLTRANSFERASE DOMAIN-CONTAINING PROTEIN"/>
    <property type="match status" value="1"/>
</dbReference>
<dbReference type="InterPro" id="IPR029063">
    <property type="entry name" value="SAM-dependent_MTases_sf"/>
</dbReference>
<keyword evidence="5" id="KW-1133">Transmembrane helix</keyword>
<dbReference type="GO" id="GO:0032259">
    <property type="term" value="P:methylation"/>
    <property type="evidence" value="ECO:0007669"/>
    <property type="project" value="UniProtKB-KW"/>
</dbReference>
<dbReference type="EMBL" id="KK120523">
    <property type="protein sequence ID" value="KFM78425.1"/>
    <property type="molecule type" value="Genomic_DNA"/>
</dbReference>
<keyword evidence="7" id="KW-1185">Reference proteome</keyword>
<sequence length="187" mass="20799">MMKDSNKRTTGMIAVGIFGTAAVGLLVGSAPFVLPALRKICLPYVPATDSQIKNIIRLLHNRRGNVIDLGSGDGRVVLSAAKLGFKSFGVELNPWLVIYSQIKALYLGLNKQASFKRQDIWKTNLQSFENVIIFGVEQMMPQLEEKLAKELNQNGCVIACRYPLPNWKVTKSVGKGIDKVWLYEKNC</sequence>
<evidence type="ECO:0000313" key="6">
    <source>
        <dbReference type="EMBL" id="KFM78425.1"/>
    </source>
</evidence>
<evidence type="ECO:0000256" key="1">
    <source>
        <dbReference type="ARBA" id="ARBA00010633"/>
    </source>
</evidence>
<dbReference type="SUPFAM" id="SSF53335">
    <property type="entry name" value="S-adenosyl-L-methionine-dependent methyltransferases"/>
    <property type="match status" value="1"/>
</dbReference>
<evidence type="ECO:0000256" key="4">
    <source>
        <dbReference type="ARBA" id="ARBA00022691"/>
    </source>
</evidence>